<keyword evidence="1" id="KW-0732">Signal</keyword>
<organism evidence="2 4">
    <name type="scientific">Cannabis sativa</name>
    <name type="common">Hemp</name>
    <name type="synonym">Marijuana</name>
    <dbReference type="NCBI Taxonomy" id="3483"/>
    <lineage>
        <taxon>Eukaryota</taxon>
        <taxon>Viridiplantae</taxon>
        <taxon>Streptophyta</taxon>
        <taxon>Embryophyta</taxon>
        <taxon>Tracheophyta</taxon>
        <taxon>Spermatophyta</taxon>
        <taxon>Magnoliopsida</taxon>
        <taxon>eudicotyledons</taxon>
        <taxon>Gunneridae</taxon>
        <taxon>Pentapetalae</taxon>
        <taxon>rosids</taxon>
        <taxon>fabids</taxon>
        <taxon>Rosales</taxon>
        <taxon>Cannabaceae</taxon>
        <taxon>Cannabis</taxon>
    </lineage>
</organism>
<dbReference type="Proteomes" id="UP000583929">
    <property type="component" value="Unassembled WGS sequence"/>
</dbReference>
<proteinExistence type="predicted"/>
<name>A0A7J6ED73_CANSA</name>
<dbReference type="PANTHER" id="PTHR36040">
    <property type="entry name" value="OS04G0188500 PROTEIN"/>
    <property type="match status" value="1"/>
</dbReference>
<evidence type="ECO:0000313" key="3">
    <source>
        <dbReference type="EMBL" id="KAF4391739.1"/>
    </source>
</evidence>
<protein>
    <submittedName>
        <fullName evidence="2">Uncharacterized protein</fullName>
    </submittedName>
</protein>
<dbReference type="Proteomes" id="UP000525078">
    <property type="component" value="Unassembled WGS sequence"/>
</dbReference>
<feature type="signal peptide" evidence="1">
    <location>
        <begin position="1"/>
        <end position="20"/>
    </location>
</feature>
<sequence>MKGTTIVVLVLVVLIGSSSGMNVKTWGLGTKMMKEDFRKLEEVVKSIDDKVEVGYPGSSVNNHHYIPRQDFNNHGGDDGGILSV</sequence>
<keyword evidence="5" id="KW-1185">Reference proteome</keyword>
<dbReference type="EMBL" id="JAATIQ010000057">
    <property type="protein sequence ID" value="KAF4391739.1"/>
    <property type="molecule type" value="Genomic_DNA"/>
</dbReference>
<reference evidence="4 5" key="1">
    <citation type="journal article" date="2020" name="bioRxiv">
        <title>Sequence and annotation of 42 cannabis genomes reveals extensive copy number variation in cannabinoid synthesis and pathogen resistance genes.</title>
        <authorList>
            <person name="Mckernan K.J."/>
            <person name="Helbert Y."/>
            <person name="Kane L.T."/>
            <person name="Ebling H."/>
            <person name="Zhang L."/>
            <person name="Liu B."/>
            <person name="Eaton Z."/>
            <person name="Mclaughlin S."/>
            <person name="Kingan S."/>
            <person name="Baybayan P."/>
            <person name="Concepcion G."/>
            <person name="Jordan M."/>
            <person name="Riva A."/>
            <person name="Barbazuk W."/>
            <person name="Harkins T."/>
        </authorList>
    </citation>
    <scope>NUCLEOTIDE SEQUENCE [LARGE SCALE GENOMIC DNA]</scope>
    <source>
        <strain evidence="4 5">cv. Jamaican Lion 4</strain>
        <strain evidence="3">Father</strain>
        <strain evidence="2">Mother</strain>
        <tissue evidence="2">Leaf</tissue>
    </source>
</reference>
<dbReference type="EMBL" id="JAATIP010000253">
    <property type="protein sequence ID" value="KAF4356388.1"/>
    <property type="molecule type" value="Genomic_DNA"/>
</dbReference>
<accession>A0A7J6ED73</accession>
<evidence type="ECO:0000256" key="1">
    <source>
        <dbReference type="SAM" id="SignalP"/>
    </source>
</evidence>
<feature type="chain" id="PRO_5036400361" evidence="1">
    <location>
        <begin position="21"/>
        <end position="84"/>
    </location>
</feature>
<evidence type="ECO:0000313" key="4">
    <source>
        <dbReference type="Proteomes" id="UP000525078"/>
    </source>
</evidence>
<evidence type="ECO:0000313" key="2">
    <source>
        <dbReference type="EMBL" id="KAF4356388.1"/>
    </source>
</evidence>
<dbReference type="PANTHER" id="PTHR36040:SF5">
    <property type="entry name" value="TRANSMEMBRANE PROTEIN"/>
    <property type="match status" value="1"/>
</dbReference>
<evidence type="ECO:0000313" key="5">
    <source>
        <dbReference type="Proteomes" id="UP000583929"/>
    </source>
</evidence>
<gene>
    <name evidence="2" type="ORF">F8388_013253</name>
    <name evidence="3" type="ORF">G4B88_005625</name>
</gene>
<comment type="caution">
    <text evidence="2">The sequence shown here is derived from an EMBL/GenBank/DDBJ whole genome shotgun (WGS) entry which is preliminary data.</text>
</comment>
<dbReference type="AlphaFoldDB" id="A0A7J6ED73"/>